<name>A0ABZ1EUG7_9ACTN</name>
<proteinExistence type="predicted"/>
<keyword evidence="2" id="KW-1185">Reference proteome</keyword>
<evidence type="ECO:0000313" key="1">
    <source>
        <dbReference type="EMBL" id="WSB07686.1"/>
    </source>
</evidence>
<sequence length="70" mass="7896">MRQHLDRHVGLAHCLYRLDILPLCPARLRDLATHTVTPCAYFDHHPAPHSFFVTDPLGDLITSPNGIDEP</sequence>
<organism evidence="1 2">
    <name type="scientific">Streptomyces cyaneofuscatus</name>
    <dbReference type="NCBI Taxonomy" id="66883"/>
    <lineage>
        <taxon>Bacteria</taxon>
        <taxon>Bacillati</taxon>
        <taxon>Actinomycetota</taxon>
        <taxon>Actinomycetes</taxon>
        <taxon>Kitasatosporales</taxon>
        <taxon>Streptomycetaceae</taxon>
        <taxon>Streptomyces</taxon>
    </lineage>
</organism>
<gene>
    <name evidence="1" type="ORF">OG849_10695</name>
</gene>
<evidence type="ECO:0000313" key="2">
    <source>
        <dbReference type="Proteomes" id="UP001356428"/>
    </source>
</evidence>
<dbReference type="Proteomes" id="UP001356428">
    <property type="component" value="Chromosome"/>
</dbReference>
<reference evidence="1 2" key="1">
    <citation type="submission" date="2022-10" db="EMBL/GenBank/DDBJ databases">
        <title>The complete genomes of actinobacterial strains from the NBC collection.</title>
        <authorList>
            <person name="Joergensen T.S."/>
            <person name="Alvarez Arevalo M."/>
            <person name="Sterndorff E.B."/>
            <person name="Faurdal D."/>
            <person name="Vuksanovic O."/>
            <person name="Mourched A.-S."/>
            <person name="Charusanti P."/>
            <person name="Shaw S."/>
            <person name="Blin K."/>
            <person name="Weber T."/>
        </authorList>
    </citation>
    <scope>NUCLEOTIDE SEQUENCE [LARGE SCALE GENOMIC DNA]</scope>
    <source>
        <strain evidence="1 2">NBC 01792</strain>
    </source>
</reference>
<accession>A0ABZ1EUG7</accession>
<dbReference type="RefSeq" id="WP_326705853.1">
    <property type="nucleotide sequence ID" value="NZ_CP109083.1"/>
</dbReference>
<dbReference type="EMBL" id="CP109083">
    <property type="protein sequence ID" value="WSB07686.1"/>
    <property type="molecule type" value="Genomic_DNA"/>
</dbReference>
<protein>
    <submittedName>
        <fullName evidence="1">Uncharacterized protein</fullName>
    </submittedName>
</protein>